<proteinExistence type="inferred from homology"/>
<dbReference type="CDD" id="cd07821">
    <property type="entry name" value="PYR_PYL_RCAR_like"/>
    <property type="match status" value="1"/>
</dbReference>
<dbReference type="EMBL" id="SPVG01000146">
    <property type="protein sequence ID" value="TFW20614.1"/>
    <property type="molecule type" value="Genomic_DNA"/>
</dbReference>
<dbReference type="PROSITE" id="PS00062">
    <property type="entry name" value="ALDOKETO_REDUCTASE_2"/>
    <property type="match status" value="1"/>
</dbReference>
<protein>
    <submittedName>
        <fullName evidence="6">2,5-didehydrogluconate reductase DkgB</fullName>
        <ecNumber evidence="6">1.1.1.346</ecNumber>
    </submittedName>
</protein>
<name>A0A4Y9SGA4_9BURK</name>
<dbReference type="Gene3D" id="3.20.20.100">
    <property type="entry name" value="NADP-dependent oxidoreductase domain"/>
    <property type="match status" value="1"/>
</dbReference>
<evidence type="ECO:0000256" key="3">
    <source>
        <dbReference type="ARBA" id="ARBA00023002"/>
    </source>
</evidence>
<evidence type="ECO:0000313" key="6">
    <source>
        <dbReference type="EMBL" id="TFW20614.1"/>
    </source>
</evidence>
<comment type="similarity">
    <text evidence="1">Belongs to the aldo/keto reductase family.</text>
</comment>
<dbReference type="GO" id="GO:0051596">
    <property type="term" value="P:methylglyoxal catabolic process"/>
    <property type="evidence" value="ECO:0007669"/>
    <property type="project" value="TreeGrafter"/>
</dbReference>
<dbReference type="PRINTS" id="PR00069">
    <property type="entry name" value="ALDKETRDTASE"/>
</dbReference>
<dbReference type="FunFam" id="3.20.20.100:FF:000002">
    <property type="entry name" value="2,5-diketo-D-gluconic acid reductase A"/>
    <property type="match status" value="1"/>
</dbReference>
<dbReference type="InterPro" id="IPR036812">
    <property type="entry name" value="NAD(P)_OxRdtase_dom_sf"/>
</dbReference>
<dbReference type="Gene3D" id="3.30.530.20">
    <property type="match status" value="1"/>
</dbReference>
<dbReference type="InterPro" id="IPR019587">
    <property type="entry name" value="Polyketide_cyclase/dehydratase"/>
</dbReference>
<keyword evidence="3 6" id="KW-0560">Oxidoreductase</keyword>
<dbReference type="AlphaFoldDB" id="A0A4Y9SGA4"/>
<keyword evidence="7" id="KW-1185">Reference proteome</keyword>
<dbReference type="InterPro" id="IPR023393">
    <property type="entry name" value="START-like_dom_sf"/>
</dbReference>
<comment type="caution">
    <text evidence="6">The sequence shown here is derived from an EMBL/GenBank/DDBJ whole genome shotgun (WGS) entry which is preliminary data.</text>
</comment>
<accession>A0A4Y9SGA4</accession>
<dbReference type="Proteomes" id="UP000297729">
    <property type="component" value="Unassembled WGS sequence"/>
</dbReference>
<evidence type="ECO:0000256" key="4">
    <source>
        <dbReference type="ARBA" id="ARBA00049445"/>
    </source>
</evidence>
<keyword evidence="2" id="KW-0521">NADP</keyword>
<gene>
    <name evidence="6" type="primary">dkgB</name>
    <name evidence="6" type="ORF">E4L98_14075</name>
</gene>
<dbReference type="Pfam" id="PF10604">
    <property type="entry name" value="Polyketide_cyc2"/>
    <property type="match status" value="1"/>
</dbReference>
<dbReference type="EC" id="1.1.1.346" evidence="6"/>
<reference evidence="6 7" key="1">
    <citation type="submission" date="2019-03" db="EMBL/GenBank/DDBJ databases">
        <title>Draft Genome Sequence of Duganella callidus sp. nov., a Novel Duganella Species Isolated from Cultivated Soil.</title>
        <authorList>
            <person name="Raths R."/>
            <person name="Peta V."/>
            <person name="Bucking H."/>
        </authorList>
    </citation>
    <scope>NUCLEOTIDE SEQUENCE [LARGE SCALE GENOMIC DNA]</scope>
    <source>
        <strain evidence="6 7">DN04</strain>
    </source>
</reference>
<comment type="catalytic activity">
    <reaction evidence="4">
        <text>hydroxyacetone + NADP(+) = methylglyoxal + NADPH + H(+)</text>
        <dbReference type="Rhea" id="RHEA:27986"/>
        <dbReference type="ChEBI" id="CHEBI:15378"/>
        <dbReference type="ChEBI" id="CHEBI:17158"/>
        <dbReference type="ChEBI" id="CHEBI:27957"/>
        <dbReference type="ChEBI" id="CHEBI:57783"/>
        <dbReference type="ChEBI" id="CHEBI:58349"/>
    </reaction>
</comment>
<dbReference type="CDD" id="cd19139">
    <property type="entry name" value="AKR_AKR3F2"/>
    <property type="match status" value="1"/>
</dbReference>
<organism evidence="6 7">
    <name type="scientific">Duganella callida</name>
    <dbReference type="NCBI Taxonomy" id="2561932"/>
    <lineage>
        <taxon>Bacteria</taxon>
        <taxon>Pseudomonadati</taxon>
        <taxon>Pseudomonadota</taxon>
        <taxon>Betaproteobacteria</taxon>
        <taxon>Burkholderiales</taxon>
        <taxon>Oxalobacteraceae</taxon>
        <taxon>Telluria group</taxon>
        <taxon>Duganella</taxon>
    </lineage>
</organism>
<feature type="domain" description="NADP-dependent oxidoreductase" evidence="5">
    <location>
        <begin position="152"/>
        <end position="397"/>
    </location>
</feature>
<dbReference type="InterPro" id="IPR020471">
    <property type="entry name" value="AKR"/>
</dbReference>
<sequence>MRPCQATRSKTMASTIASITLPVSADRVWQLIGGFNSLPDWLPYIPQSELSEGGRIRTLANPSGDAIVERLEVFNDEERYYSYSILKAPFPSRDYYATLRVKPAGETTSVVEWAGCFAPVGVSDEEVVRLFHGIYTDGLQALAQKIMEVPALGVGTFRLQGEAAFDSVRNALEAGYRVIDTAQIYGNEAEVGAAIAASGVPRSALYLTTKIWIDNLSRDKLIPSLKESLAKLRTDYVDLTLIHWPSPGDAVALKEFMEALAEAREQGLTRQIGISNFTIDLMQQAIEVVGAEAIATNQIELHPYLQNRKVAEFARQNGIHVTSYMTLAYGKVLSDPTILAIAERHQATPAQVVLAWAMRLGYAVIPSSTKRANLESNLKARELNLSDDDMAQIGALDRGERLTSPQGLAPAWD</sequence>
<dbReference type="NCBIfam" id="NF008377">
    <property type="entry name" value="PRK11172.1"/>
    <property type="match status" value="1"/>
</dbReference>
<dbReference type="PANTHER" id="PTHR43827">
    <property type="entry name" value="2,5-DIKETO-D-GLUCONIC ACID REDUCTASE"/>
    <property type="match status" value="1"/>
</dbReference>
<evidence type="ECO:0000256" key="1">
    <source>
        <dbReference type="ARBA" id="ARBA00007905"/>
    </source>
</evidence>
<evidence type="ECO:0000313" key="7">
    <source>
        <dbReference type="Proteomes" id="UP000297729"/>
    </source>
</evidence>
<dbReference type="InterPro" id="IPR018170">
    <property type="entry name" value="Aldo/ket_reductase_CS"/>
</dbReference>
<dbReference type="SUPFAM" id="SSF51430">
    <property type="entry name" value="NAD(P)-linked oxidoreductase"/>
    <property type="match status" value="1"/>
</dbReference>
<evidence type="ECO:0000259" key="5">
    <source>
        <dbReference type="Pfam" id="PF00248"/>
    </source>
</evidence>
<evidence type="ECO:0000256" key="2">
    <source>
        <dbReference type="ARBA" id="ARBA00022857"/>
    </source>
</evidence>
<dbReference type="Pfam" id="PF00248">
    <property type="entry name" value="Aldo_ket_red"/>
    <property type="match status" value="1"/>
</dbReference>
<dbReference type="InterPro" id="IPR023210">
    <property type="entry name" value="NADP_OxRdtase_dom"/>
</dbReference>
<dbReference type="SUPFAM" id="SSF55961">
    <property type="entry name" value="Bet v1-like"/>
    <property type="match status" value="1"/>
</dbReference>
<dbReference type="PANTHER" id="PTHR43827:SF3">
    <property type="entry name" value="NADP-DEPENDENT OXIDOREDUCTASE DOMAIN-CONTAINING PROTEIN"/>
    <property type="match status" value="1"/>
</dbReference>
<dbReference type="OrthoDB" id="9804790at2"/>
<dbReference type="GO" id="GO:1990002">
    <property type="term" value="F:methylglyoxal reductase (NADPH) (acetol producing) activity"/>
    <property type="evidence" value="ECO:0007669"/>
    <property type="project" value="TreeGrafter"/>
</dbReference>